<dbReference type="GO" id="GO:0006402">
    <property type="term" value="P:mRNA catabolic process"/>
    <property type="evidence" value="ECO:0007669"/>
    <property type="project" value="TreeGrafter"/>
</dbReference>
<dbReference type="InterPro" id="IPR012340">
    <property type="entry name" value="NA-bd_OB-fold"/>
</dbReference>
<dbReference type="Proteomes" id="UP000683360">
    <property type="component" value="Unassembled WGS sequence"/>
</dbReference>
<dbReference type="PANTHER" id="PTHR23355:SF9">
    <property type="entry name" value="DIS3-LIKE EXONUCLEASE 2"/>
    <property type="match status" value="1"/>
</dbReference>
<dbReference type="SUPFAM" id="SSF50249">
    <property type="entry name" value="Nucleic acid-binding proteins"/>
    <property type="match status" value="1"/>
</dbReference>
<dbReference type="GO" id="GO:0000175">
    <property type="term" value="F:3'-5'-RNA exonuclease activity"/>
    <property type="evidence" value="ECO:0007669"/>
    <property type="project" value="TreeGrafter"/>
</dbReference>
<proteinExistence type="predicted"/>
<dbReference type="Pfam" id="PF00773">
    <property type="entry name" value="RNB"/>
    <property type="match status" value="1"/>
</dbReference>
<dbReference type="SMART" id="SM00955">
    <property type="entry name" value="RNB"/>
    <property type="match status" value="1"/>
</dbReference>
<comment type="caution">
    <text evidence="2">The sequence shown here is derived from an EMBL/GenBank/DDBJ whole genome shotgun (WGS) entry which is preliminary data.</text>
</comment>
<dbReference type="PANTHER" id="PTHR23355">
    <property type="entry name" value="RIBONUCLEASE"/>
    <property type="match status" value="1"/>
</dbReference>
<dbReference type="OrthoDB" id="372421at2759"/>
<evidence type="ECO:0000313" key="3">
    <source>
        <dbReference type="Proteomes" id="UP000683360"/>
    </source>
</evidence>
<name>A0A8S3V7G6_MYTED</name>
<dbReference type="InterPro" id="IPR050180">
    <property type="entry name" value="RNR_Ribonuclease"/>
</dbReference>
<dbReference type="GO" id="GO:0003723">
    <property type="term" value="F:RNA binding"/>
    <property type="evidence" value="ECO:0007669"/>
    <property type="project" value="InterPro"/>
</dbReference>
<evidence type="ECO:0000313" key="2">
    <source>
        <dbReference type="EMBL" id="CAG2250011.1"/>
    </source>
</evidence>
<gene>
    <name evidence="2" type="ORF">MEDL_61704</name>
</gene>
<keyword evidence="3" id="KW-1185">Reference proteome</keyword>
<organism evidence="2 3">
    <name type="scientific">Mytilus edulis</name>
    <name type="common">Blue mussel</name>
    <dbReference type="NCBI Taxonomy" id="6550"/>
    <lineage>
        <taxon>Eukaryota</taxon>
        <taxon>Metazoa</taxon>
        <taxon>Spiralia</taxon>
        <taxon>Lophotrochozoa</taxon>
        <taxon>Mollusca</taxon>
        <taxon>Bivalvia</taxon>
        <taxon>Autobranchia</taxon>
        <taxon>Pteriomorphia</taxon>
        <taxon>Mytilida</taxon>
        <taxon>Mytiloidea</taxon>
        <taxon>Mytilidae</taxon>
        <taxon>Mytilinae</taxon>
        <taxon>Mytilus</taxon>
    </lineage>
</organism>
<dbReference type="AlphaFoldDB" id="A0A8S3V7G6"/>
<feature type="domain" description="RNB" evidence="1">
    <location>
        <begin position="26"/>
        <end position="188"/>
    </location>
</feature>
<reference evidence="2" key="1">
    <citation type="submission" date="2021-03" db="EMBL/GenBank/DDBJ databases">
        <authorList>
            <person name="Bekaert M."/>
        </authorList>
    </citation>
    <scope>NUCLEOTIDE SEQUENCE</scope>
</reference>
<accession>A0A8S3V7G6</accession>
<dbReference type="GO" id="GO:0000932">
    <property type="term" value="C:P-body"/>
    <property type="evidence" value="ECO:0007669"/>
    <property type="project" value="TreeGrafter"/>
</dbReference>
<dbReference type="EMBL" id="CAJPWZ010003023">
    <property type="protein sequence ID" value="CAG2250011.1"/>
    <property type="molecule type" value="Genomic_DNA"/>
</dbReference>
<sequence>MYTQDTIGDVNRLLESGKSFLCEKDRIDLTSLEIFTIDPSNAKDLDDALSMEELDDTYRVGVHITDVTFYVEKDSHIDIEAYERATTFYPGKCMNPHNMLPSPLIKMLFSLIPGEVRPSISIFFTFDKKEVLLNTQIRKSYIKSTKQLSYREVQNIILNKETTFPDSLCKQIHDLFYIAKKQRSKPIG</sequence>
<dbReference type="InterPro" id="IPR001900">
    <property type="entry name" value="RNase_II/R"/>
</dbReference>
<protein>
    <recommendedName>
        <fullName evidence="1">RNB domain-containing protein</fullName>
    </recommendedName>
</protein>
<evidence type="ECO:0000259" key="1">
    <source>
        <dbReference type="SMART" id="SM00955"/>
    </source>
</evidence>